<reference evidence="4" key="1">
    <citation type="journal article" date="2021" name="Proc. Natl. Acad. Sci. U.S.A.">
        <title>Three genomes in the algal genus Volvox reveal the fate of a haploid sex-determining region after a transition to homothallism.</title>
        <authorList>
            <person name="Yamamoto K."/>
            <person name="Hamaji T."/>
            <person name="Kawai-Toyooka H."/>
            <person name="Matsuzaki R."/>
            <person name="Takahashi F."/>
            <person name="Nishimura Y."/>
            <person name="Kawachi M."/>
            <person name="Noguchi H."/>
            <person name="Minakuchi Y."/>
            <person name="Umen J.G."/>
            <person name="Toyoda A."/>
            <person name="Nozaki H."/>
        </authorList>
    </citation>
    <scope>NUCLEOTIDE SEQUENCE</scope>
    <source>
        <strain evidence="4">NIES-3785</strain>
        <strain evidence="3">NIES-3786</strain>
    </source>
</reference>
<name>A0A8J4LKX1_9CHLO</name>
<evidence type="ECO:0000313" key="4">
    <source>
        <dbReference type="EMBL" id="GIM00861.1"/>
    </source>
</evidence>
<dbReference type="AlphaFoldDB" id="A0A8J4LKX1"/>
<evidence type="ECO:0000313" key="6">
    <source>
        <dbReference type="Proteomes" id="UP000747110"/>
    </source>
</evidence>
<dbReference type="GO" id="GO:0008641">
    <property type="term" value="F:ubiquitin-like modifier activating enzyme activity"/>
    <property type="evidence" value="ECO:0007669"/>
    <property type="project" value="InterPro"/>
</dbReference>
<evidence type="ECO:0000313" key="5">
    <source>
        <dbReference type="Proteomes" id="UP000722791"/>
    </source>
</evidence>
<dbReference type="Proteomes" id="UP000747110">
    <property type="component" value="Unassembled WGS sequence"/>
</dbReference>
<comment type="caution">
    <text evidence="4">The sequence shown here is derived from an EMBL/GenBank/DDBJ whole genome shotgun (WGS) entry which is preliminary data.</text>
</comment>
<feature type="compositionally biased region" description="Low complexity" evidence="1">
    <location>
        <begin position="551"/>
        <end position="578"/>
    </location>
</feature>
<sequence>MHLGWRPCLIFRCKGAAKCTATLPAVALRPVHTVAWLCPTQIRRTSSTHSGLCFSNSDTCKVALVPIRAVSGAKAAVELESVTTVLEQGQSASPLSNGGHTNHTGIARKGASTHTPHMALHGPSDSSPDISEQAHRLESGAPESTGAAAVASSVRVEAETGVRRAAGAAGAAEPEYQPAVNDSDAAEAPEWLQRTTLLLGHGGVAALRDTRVVLVGLGGVGSYVAEFLVRAGVGSLAIVDGDVVDVTNKNRQLPALDSTIGLPKAHVMSRRLLDINPDLHLVARQEFLSPDTAGEQLLDDVVAELDRGARAKGGAAAGVVSGATCVCVSRGDGSRTSASGDGEADGAYCSVRDLGGSTSTSTSTSTSGGSGEAGDHGGSTDALKVDPLLWVVDCIDSVAPKLALVAAATRRGARVISSMGAGGRMDPLAVQIADISETYGDPFAATCRRGLRRKYGIRSGVTVVFSTEPCRRTSMMLTSAARFKRSYYGTISFIPALFGLQIAAHIVNEITGGPMMSSEAEQRQRLRQLRHAATGGKAVAATSDGGGSGGRARAQGSASSTTGLSRGRRGSTGSLAAGEDVLTAAPPPQLTRIPQQSRPDSNGNSEAAG</sequence>
<feature type="region of interest" description="Disordered" evidence="1">
    <location>
        <begin position="358"/>
        <end position="378"/>
    </location>
</feature>
<dbReference type="EMBL" id="BNCQ01000008">
    <property type="protein sequence ID" value="GIM00861.1"/>
    <property type="molecule type" value="Genomic_DNA"/>
</dbReference>
<dbReference type="GO" id="GO:0061503">
    <property type="term" value="F:tRNA threonylcarbamoyladenosine dehydratase"/>
    <property type="evidence" value="ECO:0007669"/>
    <property type="project" value="TreeGrafter"/>
</dbReference>
<feature type="compositionally biased region" description="Low complexity" evidence="1">
    <location>
        <begin position="143"/>
        <end position="152"/>
    </location>
</feature>
<dbReference type="InterPro" id="IPR035985">
    <property type="entry name" value="Ubiquitin-activating_enz"/>
</dbReference>
<dbReference type="Gene3D" id="3.40.50.720">
    <property type="entry name" value="NAD(P)-binding Rossmann-like Domain"/>
    <property type="match status" value="2"/>
</dbReference>
<evidence type="ECO:0000256" key="1">
    <source>
        <dbReference type="SAM" id="MobiDB-lite"/>
    </source>
</evidence>
<feature type="region of interest" description="Disordered" evidence="1">
    <location>
        <begin position="530"/>
        <end position="609"/>
    </location>
</feature>
<feature type="compositionally biased region" description="Low complexity" evidence="1">
    <location>
        <begin position="358"/>
        <end position="367"/>
    </location>
</feature>
<evidence type="ECO:0000313" key="3">
    <source>
        <dbReference type="EMBL" id="GIL76160.1"/>
    </source>
</evidence>
<dbReference type="SUPFAM" id="SSF69572">
    <property type="entry name" value="Activating enzymes of the ubiquitin-like proteins"/>
    <property type="match status" value="2"/>
</dbReference>
<dbReference type="GO" id="GO:0061504">
    <property type="term" value="P:cyclic threonylcarbamoyladenosine biosynthetic process"/>
    <property type="evidence" value="ECO:0007669"/>
    <property type="project" value="TreeGrafter"/>
</dbReference>
<dbReference type="OrthoDB" id="10265862at2759"/>
<feature type="compositionally biased region" description="Polar residues" evidence="1">
    <location>
        <begin position="592"/>
        <end position="609"/>
    </location>
</feature>
<accession>A0A8J4LKX1</accession>
<feature type="domain" description="THIF-type NAD/FAD binding fold" evidence="2">
    <location>
        <begin position="196"/>
        <end position="297"/>
    </location>
</feature>
<dbReference type="EMBL" id="BNCP01000008">
    <property type="protein sequence ID" value="GIL76160.1"/>
    <property type="molecule type" value="Genomic_DNA"/>
</dbReference>
<protein>
    <recommendedName>
        <fullName evidence="2">THIF-type NAD/FAD binding fold domain-containing protein</fullName>
    </recommendedName>
</protein>
<organism evidence="4 5">
    <name type="scientific">Volvox reticuliferus</name>
    <dbReference type="NCBI Taxonomy" id="1737510"/>
    <lineage>
        <taxon>Eukaryota</taxon>
        <taxon>Viridiplantae</taxon>
        <taxon>Chlorophyta</taxon>
        <taxon>core chlorophytes</taxon>
        <taxon>Chlorophyceae</taxon>
        <taxon>CS clade</taxon>
        <taxon>Chlamydomonadales</taxon>
        <taxon>Volvocaceae</taxon>
        <taxon>Volvox</taxon>
    </lineage>
</organism>
<dbReference type="CDD" id="cd00755">
    <property type="entry name" value="YgdL_like"/>
    <property type="match status" value="1"/>
</dbReference>
<dbReference type="PANTHER" id="PTHR43267">
    <property type="entry name" value="TRNA THREONYLCARBAMOYLADENOSINE DEHYDRATASE"/>
    <property type="match status" value="1"/>
</dbReference>
<gene>
    <name evidence="3" type="ORF">Vretifemale_5858</name>
    <name evidence="4" type="ORF">Vretimale_5755</name>
</gene>
<dbReference type="PANTHER" id="PTHR43267:SF1">
    <property type="entry name" value="TRNA THREONYLCARBAMOYLADENOSINE DEHYDRATASE"/>
    <property type="match status" value="1"/>
</dbReference>
<dbReference type="Proteomes" id="UP000722791">
    <property type="component" value="Unassembled WGS sequence"/>
</dbReference>
<proteinExistence type="predicted"/>
<evidence type="ECO:0000259" key="2">
    <source>
        <dbReference type="Pfam" id="PF00899"/>
    </source>
</evidence>
<dbReference type="Pfam" id="PF00899">
    <property type="entry name" value="ThiF"/>
    <property type="match status" value="1"/>
</dbReference>
<keyword evidence="6" id="KW-1185">Reference proteome</keyword>
<dbReference type="InterPro" id="IPR000594">
    <property type="entry name" value="ThiF_NAD_FAD-bd"/>
</dbReference>
<dbReference type="InterPro" id="IPR045886">
    <property type="entry name" value="ThiF/MoeB/HesA"/>
</dbReference>
<feature type="compositionally biased region" description="Polar residues" evidence="1">
    <location>
        <begin position="90"/>
        <end position="104"/>
    </location>
</feature>
<feature type="region of interest" description="Disordered" evidence="1">
    <location>
        <begin position="90"/>
        <end position="152"/>
    </location>
</feature>